<accession>A0A0F7SHY9</accession>
<sequence>MGLPYDPPPPFPHLFGCLHLGRTDRLRLIGLPANVTTVVDDAVRRAWSSGIQSQGPYHKGYEWKLSGRPWYGQGSEAISARRLLCHVLHALSAVGWDLHQACDLSKKIGDKDALILHSVPPRKKYYFAISFNESDKVRIIDPPDEYVKNAFIQAVHTWPFGIQSSGEKEAGAWQLKLCKNPWWSSDGVQVVEARILGCTILSAMESVGYELVGSVDMSIGTGEYVSDLDTWFFASKV</sequence>
<dbReference type="PANTHER" id="PTHR38696:SF1">
    <property type="entry name" value="MEDIATOR OF RNA POLYMERASE II TRANSCRIPTION SUBUNIT 13"/>
    <property type="match status" value="1"/>
</dbReference>
<reference evidence="1" key="1">
    <citation type="submission" date="2014-08" db="EMBL/GenBank/DDBJ databases">
        <authorList>
            <person name="Sharma Rahul"/>
            <person name="Thines Marco"/>
        </authorList>
    </citation>
    <scope>NUCLEOTIDE SEQUENCE</scope>
</reference>
<organism evidence="1">
    <name type="scientific">Phaffia rhodozyma</name>
    <name type="common">Yeast</name>
    <name type="synonym">Xanthophyllomyces dendrorhous</name>
    <dbReference type="NCBI Taxonomy" id="264483"/>
    <lineage>
        <taxon>Eukaryota</taxon>
        <taxon>Fungi</taxon>
        <taxon>Dikarya</taxon>
        <taxon>Basidiomycota</taxon>
        <taxon>Agaricomycotina</taxon>
        <taxon>Tremellomycetes</taxon>
        <taxon>Cystofilobasidiales</taxon>
        <taxon>Mrakiaceae</taxon>
        <taxon>Phaffia</taxon>
    </lineage>
</organism>
<dbReference type="AlphaFoldDB" id="A0A0F7SHY9"/>
<dbReference type="PANTHER" id="PTHR38696">
    <property type="entry name" value="MEDIATOR OF RNA POLYMERASE II TRANSCRIPTION SUBUNIT 13"/>
    <property type="match status" value="1"/>
</dbReference>
<dbReference type="EMBL" id="LN483165">
    <property type="protein sequence ID" value="CDZ96637.1"/>
    <property type="molecule type" value="Genomic_DNA"/>
</dbReference>
<evidence type="ECO:0000313" key="1">
    <source>
        <dbReference type="EMBL" id="CDZ96637.1"/>
    </source>
</evidence>
<name>A0A0F7SHY9_PHARH</name>
<proteinExistence type="predicted"/>
<protein>
    <submittedName>
        <fullName evidence="1">Uncharacterized protein</fullName>
    </submittedName>
</protein>